<dbReference type="GO" id="GO:0016020">
    <property type="term" value="C:membrane"/>
    <property type="evidence" value="ECO:0007669"/>
    <property type="project" value="UniProtKB-SubCell"/>
</dbReference>
<keyword evidence="8" id="KW-1185">Reference proteome</keyword>
<keyword evidence="3 5" id="KW-1133">Transmembrane helix</keyword>
<organism evidence="7 8">
    <name type="scientific">Dysgonomonas alginatilytica</name>
    <dbReference type="NCBI Taxonomy" id="1605892"/>
    <lineage>
        <taxon>Bacteria</taxon>
        <taxon>Pseudomonadati</taxon>
        <taxon>Bacteroidota</taxon>
        <taxon>Bacteroidia</taxon>
        <taxon>Bacteroidales</taxon>
        <taxon>Dysgonomonadaceae</taxon>
        <taxon>Dysgonomonas</taxon>
    </lineage>
</organism>
<dbReference type="AlphaFoldDB" id="A0A2V3PQ90"/>
<dbReference type="EMBL" id="QICL01000014">
    <property type="protein sequence ID" value="PXV63314.1"/>
    <property type="molecule type" value="Genomic_DNA"/>
</dbReference>
<dbReference type="PANTHER" id="PTHR21016:SF25">
    <property type="entry name" value="TM2 DOMAIN-CONTAINING PROTEIN DDB_G0277895-RELATED"/>
    <property type="match status" value="1"/>
</dbReference>
<feature type="domain" description="TM2" evidence="6">
    <location>
        <begin position="46"/>
        <end position="93"/>
    </location>
</feature>
<feature type="transmembrane region" description="Helical" evidence="5">
    <location>
        <begin position="75"/>
        <end position="95"/>
    </location>
</feature>
<keyword evidence="2 5" id="KW-0812">Transmembrane</keyword>
<evidence type="ECO:0000313" key="7">
    <source>
        <dbReference type="EMBL" id="PXV63314.1"/>
    </source>
</evidence>
<dbReference type="InterPro" id="IPR050932">
    <property type="entry name" value="TM2D1-3-like"/>
</dbReference>
<evidence type="ECO:0000259" key="6">
    <source>
        <dbReference type="Pfam" id="PF05154"/>
    </source>
</evidence>
<dbReference type="InterPro" id="IPR007829">
    <property type="entry name" value="TM2"/>
</dbReference>
<evidence type="ECO:0000256" key="3">
    <source>
        <dbReference type="ARBA" id="ARBA00022989"/>
    </source>
</evidence>
<dbReference type="PANTHER" id="PTHR21016">
    <property type="entry name" value="BETA-AMYLOID BINDING PROTEIN-RELATED"/>
    <property type="match status" value="1"/>
</dbReference>
<evidence type="ECO:0000256" key="1">
    <source>
        <dbReference type="ARBA" id="ARBA00004141"/>
    </source>
</evidence>
<evidence type="ECO:0000256" key="4">
    <source>
        <dbReference type="ARBA" id="ARBA00023136"/>
    </source>
</evidence>
<comment type="subcellular location">
    <subcellularLocation>
        <location evidence="1">Membrane</location>
        <topology evidence="1">Multi-pass membrane protein</topology>
    </subcellularLocation>
</comment>
<accession>A0A2V3PQ90</accession>
<dbReference type="RefSeq" id="WP_110310959.1">
    <property type="nucleotide sequence ID" value="NZ_QICL01000014.1"/>
</dbReference>
<name>A0A2V3PQ90_9BACT</name>
<gene>
    <name evidence="7" type="ORF">CLV62_11431</name>
</gene>
<comment type="caution">
    <text evidence="7">The sequence shown here is derived from an EMBL/GenBank/DDBJ whole genome shotgun (WGS) entry which is preliminary data.</text>
</comment>
<proteinExistence type="predicted"/>
<reference evidence="7 8" key="1">
    <citation type="submission" date="2018-03" db="EMBL/GenBank/DDBJ databases">
        <title>Genomic Encyclopedia of Archaeal and Bacterial Type Strains, Phase II (KMG-II): from individual species to whole genera.</title>
        <authorList>
            <person name="Goeker M."/>
        </authorList>
    </citation>
    <scope>NUCLEOTIDE SEQUENCE [LARGE SCALE GENOMIC DNA]</scope>
    <source>
        <strain evidence="7 8">DSM 100214</strain>
    </source>
</reference>
<dbReference type="Proteomes" id="UP000247973">
    <property type="component" value="Unassembled WGS sequence"/>
</dbReference>
<dbReference type="OrthoDB" id="9816361at2"/>
<sequence length="123" mass="14148">MTQNEIILFVVNNQSKFPNHRLSVIKTRLEEMTPQESIIATSMNYKDPSMVICLSVMVGCLGIDRMMIDDVFLGIIKLVTFGGCFIWTIIDWFIIGNLTKEYNYDLFIQYANNIAHKTTTTEL</sequence>
<dbReference type="Pfam" id="PF05154">
    <property type="entry name" value="TM2"/>
    <property type="match status" value="1"/>
</dbReference>
<evidence type="ECO:0000256" key="5">
    <source>
        <dbReference type="SAM" id="Phobius"/>
    </source>
</evidence>
<keyword evidence="4 5" id="KW-0472">Membrane</keyword>
<protein>
    <submittedName>
        <fullName evidence="7">TM2 domain-containing protein</fullName>
    </submittedName>
</protein>
<evidence type="ECO:0000313" key="8">
    <source>
        <dbReference type="Proteomes" id="UP000247973"/>
    </source>
</evidence>
<evidence type="ECO:0000256" key="2">
    <source>
        <dbReference type="ARBA" id="ARBA00022692"/>
    </source>
</evidence>